<dbReference type="AlphaFoldDB" id="A0A7W8HKX0"/>
<evidence type="ECO:0008006" key="4">
    <source>
        <dbReference type="Google" id="ProtNLM"/>
    </source>
</evidence>
<evidence type="ECO:0000313" key="3">
    <source>
        <dbReference type="Proteomes" id="UP000532440"/>
    </source>
</evidence>
<reference evidence="2 3" key="1">
    <citation type="submission" date="2020-08" db="EMBL/GenBank/DDBJ databases">
        <title>Genomic Encyclopedia of Type Strains, Phase IV (KMG-IV): sequencing the most valuable type-strain genomes for metagenomic binning, comparative biology and taxonomic classification.</title>
        <authorList>
            <person name="Goeker M."/>
        </authorList>
    </citation>
    <scope>NUCLEOTIDE SEQUENCE [LARGE SCALE GENOMIC DNA]</scope>
    <source>
        <strain evidence="2 3">DSM 29781</strain>
    </source>
</reference>
<gene>
    <name evidence="2" type="ORF">HNQ70_003334</name>
</gene>
<comment type="caution">
    <text evidence="2">The sequence shown here is derived from an EMBL/GenBank/DDBJ whole genome shotgun (WGS) entry which is preliminary data.</text>
</comment>
<keyword evidence="1" id="KW-0812">Transmembrane</keyword>
<feature type="transmembrane region" description="Helical" evidence="1">
    <location>
        <begin position="58"/>
        <end position="79"/>
    </location>
</feature>
<evidence type="ECO:0000313" key="2">
    <source>
        <dbReference type="EMBL" id="MBB5273306.1"/>
    </source>
</evidence>
<sequence length="634" mass="68581">MKREQLARVWRRVVPATAALAYLLGVASFLPADGMPGAALKSLQLFVINVGPAEIPDAAGWFAAILAPLATAGAAIYAFGERSWGAWQLLRLRARPADDLFVGGGAAAAGVAVRRARMLATGGGGRGKLVGIDLREEAPLARAMEEFDLPGFVLAGDALAEGALRPLLPHRAGNVWVMTGDDHRNLEVARRVRSAIESAPRPVRQRAVRLLVDVRDRRLLRAADVLSAGLDATRLSIDFFSLPRLAARTLLREHPPRPGEAARAPHLLILGAGELAAALLVHAAQHCVHDEDPAHCVRIALAGRGAAALLERLRRAFPALSVDSADPMLAPLLPLARIEVIDCDEAELAHVDWLRLQRVQPFDAVYAACERDLGTLAAATRAVALRELTPGARAAAQPVIACLQQPADSARSLDPRASPAARFMQVVQPFDLHARCFRVDETYPGEGQDRRAMVVHAVHQLPQGEAFAASPERVREASALWAAARQEDFRWSDRLAADHVDVKLDLAARATGDPVLRDWRLLLAADPERVARSVAGALRADAGLRTALARLEHRRFIAERLLEGWLPLPAELRNRGASGLPASLQKSVLRLNHTLVPFDRLPEADPEIDQQARDLKVVDAIPEILRAEAMLRGA</sequence>
<dbReference type="RefSeq" id="WP_183969730.1">
    <property type="nucleotide sequence ID" value="NZ_BAABEW010000024.1"/>
</dbReference>
<keyword evidence="3" id="KW-1185">Reference proteome</keyword>
<keyword evidence="1" id="KW-1133">Transmembrane helix</keyword>
<dbReference type="EMBL" id="JACHGB010000006">
    <property type="protein sequence ID" value="MBB5273306.1"/>
    <property type="molecule type" value="Genomic_DNA"/>
</dbReference>
<evidence type="ECO:0000256" key="1">
    <source>
        <dbReference type="SAM" id="Phobius"/>
    </source>
</evidence>
<protein>
    <recommendedName>
        <fullName evidence="4">RCK N-terminal domain-containing protein</fullName>
    </recommendedName>
</protein>
<name>A0A7W8HKX0_9BURK</name>
<accession>A0A7W8HKX0</accession>
<organism evidence="2 3">
    <name type="scientific">Quisquiliibacterium transsilvanicum</name>
    <dbReference type="NCBI Taxonomy" id="1549638"/>
    <lineage>
        <taxon>Bacteria</taxon>
        <taxon>Pseudomonadati</taxon>
        <taxon>Pseudomonadota</taxon>
        <taxon>Betaproteobacteria</taxon>
        <taxon>Burkholderiales</taxon>
        <taxon>Burkholderiaceae</taxon>
        <taxon>Quisquiliibacterium</taxon>
    </lineage>
</organism>
<keyword evidence="1" id="KW-0472">Membrane</keyword>
<proteinExistence type="predicted"/>
<dbReference type="Proteomes" id="UP000532440">
    <property type="component" value="Unassembled WGS sequence"/>
</dbReference>